<dbReference type="AlphaFoldDB" id="A0A840NVV8"/>
<accession>A0A840NVV8</accession>
<dbReference type="EMBL" id="JACHIM010000002">
    <property type="protein sequence ID" value="MBB5073402.1"/>
    <property type="molecule type" value="Genomic_DNA"/>
</dbReference>
<feature type="transmembrane region" description="Helical" evidence="1">
    <location>
        <begin position="42"/>
        <end position="63"/>
    </location>
</feature>
<keyword evidence="3" id="KW-1185">Reference proteome</keyword>
<dbReference type="InterPro" id="IPR036259">
    <property type="entry name" value="MFS_trans_sf"/>
</dbReference>
<name>A0A840NVV8_9HYPH</name>
<evidence type="ECO:0000313" key="3">
    <source>
        <dbReference type="Proteomes" id="UP000561417"/>
    </source>
</evidence>
<dbReference type="SUPFAM" id="SSF103473">
    <property type="entry name" value="MFS general substrate transporter"/>
    <property type="match status" value="1"/>
</dbReference>
<evidence type="ECO:0000256" key="1">
    <source>
        <dbReference type="SAM" id="Phobius"/>
    </source>
</evidence>
<feature type="transmembrane region" description="Helical" evidence="1">
    <location>
        <begin position="20"/>
        <end position="36"/>
    </location>
</feature>
<dbReference type="Proteomes" id="UP000561417">
    <property type="component" value="Unassembled WGS sequence"/>
</dbReference>
<comment type="caution">
    <text evidence="2">The sequence shown here is derived from an EMBL/GenBank/DDBJ whole genome shotgun (WGS) entry which is preliminary data.</text>
</comment>
<reference evidence="2 3" key="1">
    <citation type="submission" date="2020-08" db="EMBL/GenBank/DDBJ databases">
        <title>Genomic Encyclopedia of Type Strains, Phase IV (KMG-IV): sequencing the most valuable type-strain genomes for metagenomic binning, comparative biology and taxonomic classification.</title>
        <authorList>
            <person name="Goeker M."/>
        </authorList>
    </citation>
    <scope>NUCLEOTIDE SEQUENCE [LARGE SCALE GENOMIC DNA]</scope>
    <source>
        <strain evidence="2 3">DSM 28538</strain>
    </source>
</reference>
<gene>
    <name evidence="2" type="ORF">HNQ69_000523</name>
</gene>
<organism evidence="2 3">
    <name type="scientific">Bartonella callosciuri</name>
    <dbReference type="NCBI Taxonomy" id="686223"/>
    <lineage>
        <taxon>Bacteria</taxon>
        <taxon>Pseudomonadati</taxon>
        <taxon>Pseudomonadota</taxon>
        <taxon>Alphaproteobacteria</taxon>
        <taxon>Hyphomicrobiales</taxon>
        <taxon>Bartonellaceae</taxon>
        <taxon>Bartonella</taxon>
    </lineage>
</organism>
<keyword evidence="1" id="KW-1133">Transmembrane helix</keyword>
<dbReference type="Gene3D" id="1.20.1250.20">
    <property type="entry name" value="MFS general substrate transporter like domains"/>
    <property type="match status" value="1"/>
</dbReference>
<protein>
    <submittedName>
        <fullName evidence="2">Uncharacterized protein</fullName>
    </submittedName>
</protein>
<keyword evidence="1" id="KW-0812">Transmembrane</keyword>
<proteinExistence type="predicted"/>
<evidence type="ECO:0000313" key="2">
    <source>
        <dbReference type="EMBL" id="MBB5073402.1"/>
    </source>
</evidence>
<keyword evidence="1" id="KW-0472">Membrane</keyword>
<sequence>MEQNNNEQTSNTRYGSYHAVRMLIGVYHTFLMSMGVSLSQLALLQVTFSVTVLLLDVPCAVLADRYQRKYSVLLRLKCL</sequence>